<sequence length="163" mass="17036">MTDLPATPPAASDTPTTPALVLGRFEKIVAVVLLALFVIFIGVLVVLRGSEHWDRLIYLFGGLEALVFAAVGALFGTGVQRSQTAQAQATAEQEKARADANETSAAHGSALADSIRAKLDGAETTAAPEGRGARPGTGPASTDEARSLAELGRLVDVWFPRQR</sequence>
<dbReference type="Proteomes" id="UP000245697">
    <property type="component" value="Unassembled WGS sequence"/>
</dbReference>
<protein>
    <submittedName>
        <fullName evidence="3">Uncharacterized protein</fullName>
    </submittedName>
</protein>
<keyword evidence="2" id="KW-1133">Transmembrane helix</keyword>
<name>A0A316F840_9ACTN</name>
<feature type="region of interest" description="Disordered" evidence="1">
    <location>
        <begin position="86"/>
        <end position="105"/>
    </location>
</feature>
<organism evidence="3 4">
    <name type="scientific">Actinoplanes xinjiangensis</name>
    <dbReference type="NCBI Taxonomy" id="512350"/>
    <lineage>
        <taxon>Bacteria</taxon>
        <taxon>Bacillati</taxon>
        <taxon>Actinomycetota</taxon>
        <taxon>Actinomycetes</taxon>
        <taxon>Micromonosporales</taxon>
        <taxon>Micromonosporaceae</taxon>
        <taxon>Actinoplanes</taxon>
    </lineage>
</organism>
<keyword evidence="2" id="KW-0812">Transmembrane</keyword>
<accession>A0A316F840</accession>
<evidence type="ECO:0000313" key="3">
    <source>
        <dbReference type="EMBL" id="PWK33235.1"/>
    </source>
</evidence>
<evidence type="ECO:0000313" key="4">
    <source>
        <dbReference type="Proteomes" id="UP000245697"/>
    </source>
</evidence>
<keyword evidence="2" id="KW-0472">Membrane</keyword>
<comment type="caution">
    <text evidence="3">The sequence shown here is derived from an EMBL/GenBank/DDBJ whole genome shotgun (WGS) entry which is preliminary data.</text>
</comment>
<dbReference type="RefSeq" id="WP_146246659.1">
    <property type="nucleotide sequence ID" value="NZ_BONA01000083.1"/>
</dbReference>
<evidence type="ECO:0000256" key="2">
    <source>
        <dbReference type="SAM" id="Phobius"/>
    </source>
</evidence>
<feature type="region of interest" description="Disordered" evidence="1">
    <location>
        <begin position="123"/>
        <end position="146"/>
    </location>
</feature>
<dbReference type="OrthoDB" id="3537703at2"/>
<evidence type="ECO:0000256" key="1">
    <source>
        <dbReference type="SAM" id="MobiDB-lite"/>
    </source>
</evidence>
<dbReference type="AlphaFoldDB" id="A0A316F840"/>
<proteinExistence type="predicted"/>
<keyword evidence="4" id="KW-1185">Reference proteome</keyword>
<feature type="transmembrane region" description="Helical" evidence="2">
    <location>
        <begin position="56"/>
        <end position="76"/>
    </location>
</feature>
<feature type="transmembrane region" description="Helical" evidence="2">
    <location>
        <begin position="28"/>
        <end position="47"/>
    </location>
</feature>
<dbReference type="EMBL" id="QGGR01000028">
    <property type="protein sequence ID" value="PWK33235.1"/>
    <property type="molecule type" value="Genomic_DNA"/>
</dbReference>
<gene>
    <name evidence="3" type="ORF">BC793_12825</name>
</gene>
<reference evidence="3 4" key="1">
    <citation type="submission" date="2018-05" db="EMBL/GenBank/DDBJ databases">
        <title>Genomic Encyclopedia of Archaeal and Bacterial Type Strains, Phase II (KMG-II): from individual species to whole genera.</title>
        <authorList>
            <person name="Goeker M."/>
        </authorList>
    </citation>
    <scope>NUCLEOTIDE SEQUENCE [LARGE SCALE GENOMIC DNA]</scope>
    <source>
        <strain evidence="3 4">DSM 45184</strain>
    </source>
</reference>